<dbReference type="InterPro" id="IPR001969">
    <property type="entry name" value="Aspartic_peptidase_AS"/>
</dbReference>
<dbReference type="GO" id="GO:0042593">
    <property type="term" value="P:glucose homeostasis"/>
    <property type="evidence" value="ECO:0007669"/>
    <property type="project" value="Ensembl"/>
</dbReference>
<dbReference type="OrthoDB" id="2747330at2759"/>
<dbReference type="GO" id="GO:0004190">
    <property type="term" value="F:aspartic-type endopeptidase activity"/>
    <property type="evidence" value="ECO:0007669"/>
    <property type="project" value="UniProtKB-KW"/>
</dbReference>
<keyword evidence="14" id="KW-0325">Glycoprotein</keyword>
<dbReference type="PRINTS" id="PR00792">
    <property type="entry name" value="PEPSIN"/>
</dbReference>
<keyword evidence="6 15" id="KW-0064">Aspartyl protease</keyword>
<evidence type="ECO:0000259" key="18">
    <source>
        <dbReference type="PROSITE" id="PS51767"/>
    </source>
</evidence>
<dbReference type="PROSITE" id="PS51767">
    <property type="entry name" value="PEPTIDASE_A1"/>
    <property type="match status" value="1"/>
</dbReference>
<evidence type="ECO:0000256" key="7">
    <source>
        <dbReference type="ARBA" id="ARBA00022801"/>
    </source>
</evidence>
<dbReference type="PRINTS" id="PR01817">
    <property type="entry name" value="BACE2"/>
</dbReference>
<dbReference type="GeneID" id="100016587"/>
<evidence type="ECO:0000256" key="4">
    <source>
        <dbReference type="ARBA" id="ARBA00022692"/>
    </source>
</evidence>
<comment type="similarity">
    <text evidence="2 15">Belongs to the peptidase A1 family.</text>
</comment>
<evidence type="ECO:0000256" key="9">
    <source>
        <dbReference type="ARBA" id="ARBA00023136"/>
    </source>
</evidence>
<keyword evidence="9 16" id="KW-0472">Membrane</keyword>
<feature type="disulfide bond" evidence="13">
    <location>
        <begin position="249"/>
        <end position="449"/>
    </location>
</feature>
<dbReference type="KEGG" id="mdo:100016587"/>
<dbReference type="HOGENOM" id="CLU_039009_0_0_1"/>
<keyword evidence="7 15" id="KW-0378">Hydrolase</keyword>
<feature type="disulfide bond" evidence="13">
    <location>
        <begin position="308"/>
        <end position="473"/>
    </location>
</feature>
<sequence>MCTSGGTQVLLFLQLFFPWTAQAQAQAPAQAPAPFIFPLKVSPGGRKGISPRPPQVRASVAAPLGNEPGGQVSAVAAGGLALALDPERGAVSFLPMVDNLQGDAGKGYYVEMLIGTPPQKLQILVDTGSSNFAVAGVPHPYVTSYFDFEKSSTYRSKNLNINVKYTQGSWTGSVGEDMVTIPKGFNSTFLVNIAIIFESKDFFLPKTKWDGILGLAYAMLAKPSSSLETFFDSLVKQVKIPNIFSIQMCGAGLPRDKTGTSGGSLVMGGIEPSLYEGDIWYTSIKKEWYYQIEILKLEIGGQSLNLDCIEYNVDKAIVDSGTTLFHLPKKVFDAVIEAVSHTSLISEFSEGFWAGSQLACWANYETPWLYFPNISIYMRDENSSQAFRITILPQLYILPILGTDSKYECYRFGISSSTNSLIIGATIMEGFYVVFDRAQKRIGFALSLCAEVGGVPVSEVSGPFSTDDIASSCLHVSPLPDSVLWIVSYALMSLCAVIFLVLFIALLFPFCRLFSSRDPNLVNDESRLVQHRWK</sequence>
<dbReference type="AlphaFoldDB" id="F6SNE9"/>
<dbReference type="PRINTS" id="PR01815">
    <property type="entry name" value="BACEFAMILY"/>
</dbReference>
<keyword evidence="11 13" id="KW-1015">Disulfide bond</keyword>
<evidence type="ECO:0000256" key="12">
    <source>
        <dbReference type="PIRSR" id="PIRSR601461-1"/>
    </source>
</evidence>
<feature type="domain" description="Peptidase A1" evidence="18">
    <location>
        <begin position="108"/>
        <end position="445"/>
    </location>
</feature>
<evidence type="ECO:0000313" key="20">
    <source>
        <dbReference type="Proteomes" id="UP000002280"/>
    </source>
</evidence>
<organism evidence="19 20">
    <name type="scientific">Monodelphis domestica</name>
    <name type="common">Gray short-tailed opossum</name>
    <dbReference type="NCBI Taxonomy" id="13616"/>
    <lineage>
        <taxon>Eukaryota</taxon>
        <taxon>Metazoa</taxon>
        <taxon>Chordata</taxon>
        <taxon>Craniata</taxon>
        <taxon>Vertebrata</taxon>
        <taxon>Euteleostomi</taxon>
        <taxon>Mammalia</taxon>
        <taxon>Metatheria</taxon>
        <taxon>Didelphimorphia</taxon>
        <taxon>Didelphidae</taxon>
        <taxon>Monodelphis</taxon>
    </lineage>
</organism>
<feature type="transmembrane region" description="Helical" evidence="16">
    <location>
        <begin position="483"/>
        <end position="508"/>
    </location>
</feature>
<name>F6SNE9_MONDO</name>
<feature type="glycosylation site" description="N-linked (GlcNAc...) asparagine" evidence="14">
    <location>
        <position position="186"/>
    </location>
</feature>
<dbReference type="InterPro" id="IPR001461">
    <property type="entry name" value="Aspartic_peptidase_A1"/>
</dbReference>
<evidence type="ECO:0000256" key="8">
    <source>
        <dbReference type="ARBA" id="ARBA00022989"/>
    </source>
</evidence>
<feature type="active site" evidence="12">
    <location>
        <position position="126"/>
    </location>
</feature>
<dbReference type="eggNOG" id="KOG1339">
    <property type="taxonomic scope" value="Eukaryota"/>
</dbReference>
<dbReference type="FunFam" id="2.40.70.10:FF:000007">
    <property type="entry name" value="Beta-secretase 1"/>
    <property type="match status" value="1"/>
</dbReference>
<keyword evidence="10" id="KW-0865">Zymogen</keyword>
<dbReference type="GO" id="GO:0005768">
    <property type="term" value="C:endosome"/>
    <property type="evidence" value="ECO:0000318"/>
    <property type="project" value="GO_Central"/>
</dbReference>
<feature type="disulfide bond" evidence="13">
    <location>
        <begin position="360"/>
        <end position="409"/>
    </location>
</feature>
<keyword evidence="5 17" id="KW-0732">Signal</keyword>
<dbReference type="GO" id="GO:0050435">
    <property type="term" value="P:amyloid-beta metabolic process"/>
    <property type="evidence" value="ECO:0000318"/>
    <property type="project" value="GO_Central"/>
</dbReference>
<evidence type="ECO:0000256" key="3">
    <source>
        <dbReference type="ARBA" id="ARBA00022670"/>
    </source>
</evidence>
<evidence type="ECO:0000256" key="10">
    <source>
        <dbReference type="ARBA" id="ARBA00023145"/>
    </source>
</evidence>
<keyword evidence="20" id="KW-1185">Reference proteome</keyword>
<dbReference type="GO" id="GO:0033162">
    <property type="term" value="C:melanosome membrane"/>
    <property type="evidence" value="ECO:0007669"/>
    <property type="project" value="Ensembl"/>
</dbReference>
<dbReference type="GO" id="GO:0032438">
    <property type="term" value="P:melanosome organization"/>
    <property type="evidence" value="ECO:0007669"/>
    <property type="project" value="Ensembl"/>
</dbReference>
<feature type="signal peptide" evidence="17">
    <location>
        <begin position="1"/>
        <end position="25"/>
    </location>
</feature>
<evidence type="ECO:0000256" key="11">
    <source>
        <dbReference type="ARBA" id="ARBA00023157"/>
    </source>
</evidence>
<gene>
    <name evidence="19" type="primary">BACE2</name>
</gene>
<evidence type="ECO:0000256" key="16">
    <source>
        <dbReference type="SAM" id="Phobius"/>
    </source>
</evidence>
<evidence type="ECO:0000256" key="5">
    <source>
        <dbReference type="ARBA" id="ARBA00022729"/>
    </source>
</evidence>
<dbReference type="GO" id="GO:0042985">
    <property type="term" value="P:negative regulation of amyloid precursor protein biosynthetic process"/>
    <property type="evidence" value="ECO:0007669"/>
    <property type="project" value="Ensembl"/>
</dbReference>
<protein>
    <submittedName>
        <fullName evidence="19">Beta-secretase 2</fullName>
    </submittedName>
</protein>
<dbReference type="FunFam" id="2.40.70.10:FF:000003">
    <property type="entry name" value="Beta-secretase 1"/>
    <property type="match status" value="1"/>
</dbReference>
<reference evidence="19 20" key="1">
    <citation type="journal article" date="2007" name="Nature">
        <title>Genome of the marsupial Monodelphis domestica reveals innovation in non-coding sequences.</title>
        <authorList>
            <person name="Mikkelsen T.S."/>
            <person name="Wakefield M.J."/>
            <person name="Aken B."/>
            <person name="Amemiya C.T."/>
            <person name="Chang J.L."/>
            <person name="Duke S."/>
            <person name="Garber M."/>
            <person name="Gentles A.J."/>
            <person name="Goodstadt L."/>
            <person name="Heger A."/>
            <person name="Jurka J."/>
            <person name="Kamal M."/>
            <person name="Mauceli E."/>
            <person name="Searle S.M."/>
            <person name="Sharpe T."/>
            <person name="Baker M.L."/>
            <person name="Batzer M.A."/>
            <person name="Benos P.V."/>
            <person name="Belov K."/>
            <person name="Clamp M."/>
            <person name="Cook A."/>
            <person name="Cuff J."/>
            <person name="Das R."/>
            <person name="Davidow L."/>
            <person name="Deakin J.E."/>
            <person name="Fazzari M.J."/>
            <person name="Glass J.L."/>
            <person name="Grabherr M."/>
            <person name="Greally J.M."/>
            <person name="Gu W."/>
            <person name="Hore T.A."/>
            <person name="Huttley G.A."/>
            <person name="Kleber M."/>
            <person name="Jirtle R.L."/>
            <person name="Koina E."/>
            <person name="Lee J.T."/>
            <person name="Mahony S."/>
            <person name="Marra M.A."/>
            <person name="Miller R.D."/>
            <person name="Nicholls R.D."/>
            <person name="Oda M."/>
            <person name="Papenfuss A.T."/>
            <person name="Parra Z.E."/>
            <person name="Pollock D.D."/>
            <person name="Ray D.A."/>
            <person name="Schein J.E."/>
            <person name="Speed T.P."/>
            <person name="Thompson K."/>
            <person name="VandeBerg J.L."/>
            <person name="Wade C.M."/>
            <person name="Walker J.A."/>
            <person name="Waters P.D."/>
            <person name="Webber C."/>
            <person name="Weidman J.R."/>
            <person name="Xie X."/>
            <person name="Zody M.C."/>
            <person name="Baldwin J."/>
            <person name="Abdouelleil A."/>
            <person name="Abdulkadir J."/>
            <person name="Abebe A."/>
            <person name="Abera B."/>
            <person name="Abreu J."/>
            <person name="Acer S.C."/>
            <person name="Aftuck L."/>
            <person name="Alexander A."/>
            <person name="An P."/>
            <person name="Anderson E."/>
            <person name="Anderson S."/>
            <person name="Arachi H."/>
            <person name="Azer M."/>
            <person name="Bachantsang P."/>
            <person name="Barry A."/>
            <person name="Bayul T."/>
            <person name="Berlin A."/>
            <person name="Bessette D."/>
            <person name="Bloom T."/>
            <person name="Bloom T."/>
            <person name="Boguslavskiy L."/>
            <person name="Bonnet C."/>
            <person name="Boukhgalter B."/>
            <person name="Bourzgui I."/>
            <person name="Brown A."/>
            <person name="Cahill P."/>
            <person name="Channer S."/>
            <person name="Cheshatsang Y."/>
            <person name="Chuda L."/>
            <person name="Citroen M."/>
            <person name="Collymore A."/>
            <person name="Cooke P."/>
            <person name="Costello M."/>
            <person name="D'Aco K."/>
            <person name="Daza R."/>
            <person name="De Haan G."/>
            <person name="DeGray S."/>
            <person name="DeMaso C."/>
            <person name="Dhargay N."/>
            <person name="Dooley K."/>
            <person name="Dooley E."/>
            <person name="Doricent M."/>
            <person name="Dorje P."/>
            <person name="Dorjee K."/>
            <person name="Dupes A."/>
            <person name="Elong R."/>
            <person name="Falk J."/>
            <person name="Farina A."/>
            <person name="Faro S."/>
            <person name="Ferguson D."/>
            <person name="Fisher S."/>
            <person name="Foley C.D."/>
            <person name="Franke A."/>
            <person name="Friedrich D."/>
            <person name="Gadbois L."/>
            <person name="Gearin G."/>
            <person name="Gearin C.R."/>
            <person name="Giannoukos G."/>
            <person name="Goode T."/>
            <person name="Graham J."/>
            <person name="Grandbois E."/>
            <person name="Grewal S."/>
            <person name="Gyaltsen K."/>
            <person name="Hafez N."/>
            <person name="Hagos B."/>
            <person name="Hall J."/>
            <person name="Henson C."/>
            <person name="Hollinger A."/>
            <person name="Honan T."/>
            <person name="Huard M.D."/>
            <person name="Hughes L."/>
            <person name="Hurhula B."/>
            <person name="Husby M.E."/>
            <person name="Kamat A."/>
            <person name="Kanga B."/>
            <person name="Kashin S."/>
            <person name="Khazanovich D."/>
            <person name="Kisner P."/>
            <person name="Lance K."/>
            <person name="Lara M."/>
            <person name="Lee W."/>
            <person name="Lennon N."/>
            <person name="Letendre F."/>
            <person name="LeVine R."/>
            <person name="Lipovsky A."/>
            <person name="Liu X."/>
            <person name="Liu J."/>
            <person name="Liu S."/>
            <person name="Lokyitsang T."/>
            <person name="Lokyitsang Y."/>
            <person name="Lubonja R."/>
            <person name="Lui A."/>
            <person name="MacDonald P."/>
            <person name="Magnisalis V."/>
            <person name="Maru K."/>
            <person name="Matthews C."/>
            <person name="McCusker W."/>
            <person name="McDonough S."/>
            <person name="Mehta T."/>
            <person name="Meldrim J."/>
            <person name="Meneus L."/>
            <person name="Mihai O."/>
            <person name="Mihalev A."/>
            <person name="Mihova T."/>
            <person name="Mittelman R."/>
            <person name="Mlenga V."/>
            <person name="Montmayeur A."/>
            <person name="Mulrain L."/>
            <person name="Navidi A."/>
            <person name="Naylor J."/>
            <person name="Negash T."/>
            <person name="Nguyen T."/>
            <person name="Nguyen N."/>
            <person name="Nicol R."/>
            <person name="Norbu C."/>
            <person name="Norbu N."/>
            <person name="Novod N."/>
            <person name="O'Neill B."/>
            <person name="Osman S."/>
            <person name="Markiewicz E."/>
            <person name="Oyono O.L."/>
            <person name="Patti C."/>
            <person name="Phunkhang P."/>
            <person name="Pierre F."/>
            <person name="Priest M."/>
            <person name="Raghuraman S."/>
            <person name="Rege F."/>
            <person name="Reyes R."/>
            <person name="Rise C."/>
            <person name="Rogov P."/>
            <person name="Ross K."/>
            <person name="Ryan E."/>
            <person name="Settipalli S."/>
            <person name="Shea T."/>
            <person name="Sherpa N."/>
            <person name="Shi L."/>
            <person name="Shih D."/>
            <person name="Sparrow T."/>
            <person name="Spaulding J."/>
            <person name="Stalker J."/>
            <person name="Stange-Thomann N."/>
            <person name="Stavropoulos S."/>
            <person name="Stone C."/>
            <person name="Strader C."/>
            <person name="Tesfaye S."/>
            <person name="Thomson T."/>
            <person name="Thoulutsang Y."/>
            <person name="Thoulutsang D."/>
            <person name="Topham K."/>
            <person name="Topping I."/>
            <person name="Tsamla T."/>
            <person name="Vassiliev H."/>
            <person name="Vo A."/>
            <person name="Wangchuk T."/>
            <person name="Wangdi T."/>
            <person name="Weiand M."/>
            <person name="Wilkinson J."/>
            <person name="Wilson A."/>
            <person name="Yadav S."/>
            <person name="Young G."/>
            <person name="Yu Q."/>
            <person name="Zembek L."/>
            <person name="Zhong D."/>
            <person name="Zimmer A."/>
            <person name="Zwirko Z."/>
            <person name="Jaffe D.B."/>
            <person name="Alvarez P."/>
            <person name="Brockman W."/>
            <person name="Butler J."/>
            <person name="Chin C."/>
            <person name="Gnerre S."/>
            <person name="MacCallum I."/>
            <person name="Graves J.A."/>
            <person name="Ponting C.P."/>
            <person name="Breen M."/>
            <person name="Samollow P.B."/>
            <person name="Lander E.S."/>
            <person name="Lindblad-Toh K."/>
        </authorList>
    </citation>
    <scope>NUCLEOTIDE SEQUENCE [LARGE SCALE GENOMIC DNA]</scope>
</reference>
<comment type="subcellular location">
    <subcellularLocation>
        <location evidence="1">Membrane</location>
        <topology evidence="1">Single-pass type I membrane protein</topology>
    </subcellularLocation>
</comment>
<keyword evidence="4 16" id="KW-0812">Transmembrane</keyword>
<evidence type="ECO:0000256" key="1">
    <source>
        <dbReference type="ARBA" id="ARBA00004479"/>
    </source>
</evidence>
<dbReference type="Gene3D" id="2.40.70.10">
    <property type="entry name" value="Acid Proteases"/>
    <property type="match status" value="2"/>
</dbReference>
<dbReference type="MEROPS" id="A01.041"/>
<dbReference type="Pfam" id="PF00026">
    <property type="entry name" value="Asp"/>
    <property type="match status" value="1"/>
</dbReference>
<reference evidence="19" key="2">
    <citation type="submission" date="2025-08" db="UniProtKB">
        <authorList>
            <consortium name="Ensembl"/>
        </authorList>
    </citation>
    <scope>IDENTIFICATION</scope>
</reference>
<dbReference type="Proteomes" id="UP000002280">
    <property type="component" value="Chromosome 4"/>
</dbReference>
<dbReference type="PROSITE" id="PS00141">
    <property type="entry name" value="ASP_PROTEASE"/>
    <property type="match status" value="1"/>
</dbReference>
<dbReference type="InParanoid" id="F6SNE9"/>
<dbReference type="CTD" id="25825"/>
<feature type="chain" id="PRO_5003342949" evidence="17">
    <location>
        <begin position="26"/>
        <end position="534"/>
    </location>
</feature>
<accession>F6SNE9</accession>
<dbReference type="STRING" id="13616.ENSMODP00000026220"/>
<keyword evidence="3 15" id="KW-0645">Protease</keyword>
<dbReference type="GO" id="GO:0016485">
    <property type="term" value="P:protein processing"/>
    <property type="evidence" value="ECO:0007669"/>
    <property type="project" value="Ensembl"/>
</dbReference>
<evidence type="ECO:0000313" key="19">
    <source>
        <dbReference type="Ensembl" id="ENSMODP00000026220.2"/>
    </source>
</evidence>
<dbReference type="GO" id="GO:0006509">
    <property type="term" value="P:membrane protein ectodomain proteolysis"/>
    <property type="evidence" value="ECO:0000318"/>
    <property type="project" value="GO_Central"/>
</dbReference>
<evidence type="ECO:0000256" key="15">
    <source>
        <dbReference type="RuleBase" id="RU000454"/>
    </source>
</evidence>
<dbReference type="Bgee" id="ENSMODG00000020963">
    <property type="expression patterns" value="Expressed in endometrium and 16 other cell types or tissues"/>
</dbReference>
<dbReference type="InterPro" id="IPR021109">
    <property type="entry name" value="Peptidase_aspartic_dom_sf"/>
</dbReference>
<evidence type="ECO:0000256" key="2">
    <source>
        <dbReference type="ARBA" id="ARBA00007447"/>
    </source>
</evidence>
<dbReference type="GeneTree" id="ENSGT00940000159548"/>
<evidence type="ECO:0000256" key="17">
    <source>
        <dbReference type="SAM" id="SignalP"/>
    </source>
</evidence>
<evidence type="ECO:0000256" key="14">
    <source>
        <dbReference type="PIRSR" id="PIRSR609121-3"/>
    </source>
</evidence>
<reference evidence="19" key="3">
    <citation type="submission" date="2025-09" db="UniProtKB">
        <authorList>
            <consortium name="Ensembl"/>
        </authorList>
    </citation>
    <scope>IDENTIFICATION</scope>
</reference>
<dbReference type="GO" id="GO:0005886">
    <property type="term" value="C:plasma membrane"/>
    <property type="evidence" value="ECO:0000318"/>
    <property type="project" value="GO_Central"/>
</dbReference>
<dbReference type="SUPFAM" id="SSF50630">
    <property type="entry name" value="Acid proteases"/>
    <property type="match status" value="1"/>
</dbReference>
<dbReference type="GO" id="GO:0005802">
    <property type="term" value="C:trans-Golgi network"/>
    <property type="evidence" value="ECO:0000318"/>
    <property type="project" value="GO_Central"/>
</dbReference>
<dbReference type="PANTHER" id="PTHR47965:SF40">
    <property type="entry name" value="BETA-SECRETASE 2"/>
    <property type="match status" value="1"/>
</dbReference>
<dbReference type="Ensembl" id="ENSMODT00000026687.3">
    <property type="protein sequence ID" value="ENSMODP00000026220.2"/>
    <property type="gene ID" value="ENSMODG00000020963.4"/>
</dbReference>
<keyword evidence="8 16" id="KW-1133">Transmembrane helix</keyword>
<proteinExistence type="inferred from homology"/>
<feature type="glycosylation site" description="N-linked (GlcNAc...) asparagine" evidence="14">
    <location>
        <position position="382"/>
    </location>
</feature>
<dbReference type="FunCoup" id="F6SNE9">
    <property type="interactions" value="282"/>
</dbReference>
<dbReference type="PANTHER" id="PTHR47965">
    <property type="entry name" value="ASPARTYL PROTEASE-RELATED"/>
    <property type="match status" value="1"/>
</dbReference>
<dbReference type="InterPro" id="IPR009119">
    <property type="entry name" value="BACE"/>
</dbReference>
<dbReference type="OMA" id="CDTVNDE"/>
<dbReference type="InterPro" id="IPR009121">
    <property type="entry name" value="BACE2"/>
</dbReference>
<evidence type="ECO:0000256" key="13">
    <source>
        <dbReference type="PIRSR" id="PIRSR609121-2"/>
    </source>
</evidence>
<feature type="active site" evidence="12">
    <location>
        <position position="319"/>
    </location>
</feature>
<dbReference type="InterPro" id="IPR033121">
    <property type="entry name" value="PEPTIDASE_A1"/>
</dbReference>
<evidence type="ECO:0000256" key="6">
    <source>
        <dbReference type="ARBA" id="ARBA00022750"/>
    </source>
</evidence>